<proteinExistence type="predicted"/>
<dbReference type="GO" id="GO:0000981">
    <property type="term" value="F:DNA-binding transcription factor activity, RNA polymerase II-specific"/>
    <property type="evidence" value="ECO:0007669"/>
    <property type="project" value="InterPro"/>
</dbReference>
<feature type="DNA-binding region" description="Homeobox" evidence="4">
    <location>
        <begin position="112"/>
        <end position="171"/>
    </location>
</feature>
<keyword evidence="2 4" id="KW-0371">Homeobox</keyword>
<sequence>MNQTQNHELSTGEDSFNLMINHSSSTPNPTNQYFNGIPPYSSSSTKSSSSNSSGSFYPPSANLPNYSLYPTSTPNYNSPSQSDIKSLPISFETRKSSDLQLLPKIGGKTKKIRKPRTIYSSMQLQVLNKRFQRTQYLALPERAELAASLGLTQTQVKIWFQNKRSKFKKNVNGGDDSTDEAQFIGNLDESEQNIPLQNYGNHQEIPSDLNEEENPKKRKKIQDEKLGKKFKNSENNSNSLSSNNSRSSSRSSSRDSSLDRSGSESKNSLTHSTNNSSRSESPYITNQHNYYQFNQNYTQPNSGYFSSYYNQYNLGQNSENNYDYSTTNIPVSTNPQINDQWTFNSNVLTAQNQLDLTTSTTTTTTQNNYSTVSNTYSNYNYSSNPLNNNSNNYHHQMILHGMQ</sequence>
<evidence type="ECO:0000256" key="6">
    <source>
        <dbReference type="SAM" id="MobiDB-lite"/>
    </source>
</evidence>
<keyword evidence="9" id="KW-1185">Reference proteome</keyword>
<feature type="region of interest" description="Disordered" evidence="6">
    <location>
        <begin position="1"/>
        <end position="56"/>
    </location>
</feature>
<keyword evidence="3 4" id="KW-0539">Nucleus</keyword>
<gene>
    <name evidence="8" type="ORF">OXX778_LOCUS17166</name>
</gene>
<feature type="compositionally biased region" description="Polar residues" evidence="6">
    <location>
        <begin position="266"/>
        <end position="283"/>
    </location>
</feature>
<dbReference type="PRINTS" id="PR00031">
    <property type="entry name" value="HTHREPRESSR"/>
</dbReference>
<evidence type="ECO:0000313" key="9">
    <source>
        <dbReference type="Proteomes" id="UP000663879"/>
    </source>
</evidence>
<dbReference type="CDD" id="cd00086">
    <property type="entry name" value="homeodomain"/>
    <property type="match status" value="1"/>
</dbReference>
<dbReference type="PROSITE" id="PS50071">
    <property type="entry name" value="HOMEOBOX_2"/>
    <property type="match status" value="1"/>
</dbReference>
<dbReference type="EMBL" id="CAJNOC010004299">
    <property type="protein sequence ID" value="CAF1016690.1"/>
    <property type="molecule type" value="Genomic_DNA"/>
</dbReference>
<dbReference type="InterPro" id="IPR017970">
    <property type="entry name" value="Homeobox_CS"/>
</dbReference>
<dbReference type="Gene3D" id="1.10.10.60">
    <property type="entry name" value="Homeodomain-like"/>
    <property type="match status" value="1"/>
</dbReference>
<comment type="subcellular location">
    <subcellularLocation>
        <location evidence="4 5">Nucleus</location>
    </subcellularLocation>
</comment>
<dbReference type="Pfam" id="PF00046">
    <property type="entry name" value="Homeodomain"/>
    <property type="match status" value="1"/>
</dbReference>
<organism evidence="8 9">
    <name type="scientific">Brachionus calyciflorus</name>
    <dbReference type="NCBI Taxonomy" id="104777"/>
    <lineage>
        <taxon>Eukaryota</taxon>
        <taxon>Metazoa</taxon>
        <taxon>Spiralia</taxon>
        <taxon>Gnathifera</taxon>
        <taxon>Rotifera</taxon>
        <taxon>Eurotatoria</taxon>
        <taxon>Monogononta</taxon>
        <taxon>Pseudotrocha</taxon>
        <taxon>Ploima</taxon>
        <taxon>Brachionidae</taxon>
        <taxon>Brachionus</taxon>
    </lineage>
</organism>
<dbReference type="InterPro" id="IPR001356">
    <property type="entry name" value="HD"/>
</dbReference>
<feature type="compositionally biased region" description="Low complexity" evidence="6">
    <location>
        <begin position="38"/>
        <end position="56"/>
    </location>
</feature>
<evidence type="ECO:0000313" key="8">
    <source>
        <dbReference type="EMBL" id="CAF1016690.1"/>
    </source>
</evidence>
<dbReference type="PROSITE" id="PS00027">
    <property type="entry name" value="HOMEOBOX_1"/>
    <property type="match status" value="1"/>
</dbReference>
<dbReference type="InterPro" id="IPR050460">
    <property type="entry name" value="Distal-less_Homeobox_TF"/>
</dbReference>
<dbReference type="PRINTS" id="PR00024">
    <property type="entry name" value="HOMEOBOX"/>
</dbReference>
<evidence type="ECO:0000256" key="4">
    <source>
        <dbReference type="PROSITE-ProRule" id="PRU00108"/>
    </source>
</evidence>
<feature type="region of interest" description="Disordered" evidence="6">
    <location>
        <begin position="190"/>
        <end position="283"/>
    </location>
</feature>
<dbReference type="InterPro" id="IPR020479">
    <property type="entry name" value="HD_metazoa"/>
</dbReference>
<evidence type="ECO:0000256" key="1">
    <source>
        <dbReference type="ARBA" id="ARBA00023125"/>
    </source>
</evidence>
<keyword evidence="1 4" id="KW-0238">DNA-binding</keyword>
<evidence type="ECO:0000259" key="7">
    <source>
        <dbReference type="PROSITE" id="PS50071"/>
    </source>
</evidence>
<feature type="compositionally biased region" description="Polar residues" evidence="6">
    <location>
        <begin position="192"/>
        <end position="201"/>
    </location>
</feature>
<dbReference type="GO" id="GO:0000978">
    <property type="term" value="F:RNA polymerase II cis-regulatory region sequence-specific DNA binding"/>
    <property type="evidence" value="ECO:0007669"/>
    <property type="project" value="TreeGrafter"/>
</dbReference>
<dbReference type="SMART" id="SM00389">
    <property type="entry name" value="HOX"/>
    <property type="match status" value="1"/>
</dbReference>
<protein>
    <recommendedName>
        <fullName evidence="7">Homeobox domain-containing protein</fullName>
    </recommendedName>
</protein>
<dbReference type="AlphaFoldDB" id="A0A814HXG0"/>
<feature type="compositionally biased region" description="Polar residues" evidence="6">
    <location>
        <begin position="1"/>
        <end position="34"/>
    </location>
</feature>
<dbReference type="PANTHER" id="PTHR24327">
    <property type="entry name" value="HOMEOBOX PROTEIN"/>
    <property type="match status" value="1"/>
</dbReference>
<dbReference type="PANTHER" id="PTHR24327:SF81">
    <property type="entry name" value="HOMEOTIC PROTEIN DISTAL-LESS-RELATED"/>
    <property type="match status" value="1"/>
</dbReference>
<feature type="compositionally biased region" description="Low complexity" evidence="6">
    <location>
        <begin position="233"/>
        <end position="251"/>
    </location>
</feature>
<name>A0A814HXG0_9BILA</name>
<dbReference type="GO" id="GO:0005634">
    <property type="term" value="C:nucleus"/>
    <property type="evidence" value="ECO:0007669"/>
    <property type="project" value="UniProtKB-SubCell"/>
</dbReference>
<comment type="caution">
    <text evidence="8">The sequence shown here is derived from an EMBL/GenBank/DDBJ whole genome shotgun (WGS) entry which is preliminary data.</text>
</comment>
<evidence type="ECO:0000256" key="5">
    <source>
        <dbReference type="RuleBase" id="RU000682"/>
    </source>
</evidence>
<dbReference type="FunFam" id="1.10.10.60:FF:000424">
    <property type="entry name" value="ANTP homeobox protein"/>
    <property type="match status" value="1"/>
</dbReference>
<feature type="compositionally biased region" description="Basic and acidic residues" evidence="6">
    <location>
        <begin position="252"/>
        <end position="263"/>
    </location>
</feature>
<dbReference type="InterPro" id="IPR009057">
    <property type="entry name" value="Homeodomain-like_sf"/>
</dbReference>
<reference evidence="8" key="1">
    <citation type="submission" date="2021-02" db="EMBL/GenBank/DDBJ databases">
        <authorList>
            <person name="Nowell W R."/>
        </authorList>
    </citation>
    <scope>NUCLEOTIDE SEQUENCE</scope>
    <source>
        <strain evidence="8">Ploen Becks lab</strain>
    </source>
</reference>
<accession>A0A814HXG0</accession>
<evidence type="ECO:0000256" key="3">
    <source>
        <dbReference type="ARBA" id="ARBA00023242"/>
    </source>
</evidence>
<dbReference type="SUPFAM" id="SSF46689">
    <property type="entry name" value="Homeodomain-like"/>
    <property type="match status" value="1"/>
</dbReference>
<feature type="domain" description="Homeobox" evidence="7">
    <location>
        <begin position="110"/>
        <end position="170"/>
    </location>
</feature>
<dbReference type="InterPro" id="IPR000047">
    <property type="entry name" value="HTH_motif"/>
</dbReference>
<evidence type="ECO:0000256" key="2">
    <source>
        <dbReference type="ARBA" id="ARBA00023155"/>
    </source>
</evidence>
<dbReference type="OrthoDB" id="6159439at2759"/>
<dbReference type="Proteomes" id="UP000663879">
    <property type="component" value="Unassembled WGS sequence"/>
</dbReference>